<dbReference type="SUPFAM" id="SSF50129">
    <property type="entry name" value="GroES-like"/>
    <property type="match status" value="1"/>
</dbReference>
<dbReference type="PANTHER" id="PTHR43401:SF2">
    <property type="entry name" value="L-THREONINE 3-DEHYDROGENASE"/>
    <property type="match status" value="1"/>
</dbReference>
<dbReference type="InterPro" id="IPR013154">
    <property type="entry name" value="ADH-like_N"/>
</dbReference>
<dbReference type="InterPro" id="IPR050129">
    <property type="entry name" value="Zn_alcohol_dh"/>
</dbReference>
<keyword evidence="1" id="KW-0479">Metal-binding</keyword>
<name>A0A094Q0R3_9ZZZZ</name>
<dbReference type="InterPro" id="IPR013149">
    <property type="entry name" value="ADH-like_C"/>
</dbReference>
<dbReference type="AlphaFoldDB" id="A0A094Q0R3"/>
<evidence type="ECO:0000259" key="4">
    <source>
        <dbReference type="Pfam" id="PF00107"/>
    </source>
</evidence>
<comment type="caution">
    <text evidence="6">The sequence shown here is derived from an EMBL/GenBank/DDBJ whole genome shotgun (WGS) entry which is preliminary data.</text>
</comment>
<dbReference type="PROSITE" id="PS00059">
    <property type="entry name" value="ADH_ZINC"/>
    <property type="match status" value="1"/>
</dbReference>
<dbReference type="EMBL" id="JNSL01000056">
    <property type="protein sequence ID" value="KGA17700.1"/>
    <property type="molecule type" value="Genomic_DNA"/>
</dbReference>
<organism evidence="6">
    <name type="scientific">freshwater metagenome</name>
    <dbReference type="NCBI Taxonomy" id="449393"/>
    <lineage>
        <taxon>unclassified sequences</taxon>
        <taxon>metagenomes</taxon>
        <taxon>ecological metagenomes</taxon>
    </lineage>
</organism>
<protein>
    <recommendedName>
        <fullName evidence="7">Enoyl reductase (ER) domain-containing protein</fullName>
    </recommendedName>
</protein>
<dbReference type="Pfam" id="PF08240">
    <property type="entry name" value="ADH_N"/>
    <property type="match status" value="1"/>
</dbReference>
<dbReference type="PANTHER" id="PTHR43401">
    <property type="entry name" value="L-THREONINE 3-DEHYDROGENASE"/>
    <property type="match status" value="1"/>
</dbReference>
<dbReference type="Gene3D" id="3.90.180.10">
    <property type="entry name" value="Medium-chain alcohol dehydrogenases, catalytic domain"/>
    <property type="match status" value="1"/>
</dbReference>
<proteinExistence type="predicted"/>
<dbReference type="SUPFAM" id="SSF51735">
    <property type="entry name" value="NAD(P)-binding Rossmann-fold domains"/>
    <property type="match status" value="1"/>
</dbReference>
<reference evidence="6" key="1">
    <citation type="submission" date="2014-06" db="EMBL/GenBank/DDBJ databases">
        <title>Key roles for freshwater Actinobacteria revealed by deep metagenomic sequencing.</title>
        <authorList>
            <person name="Ghai R."/>
            <person name="Mizuno C.M."/>
            <person name="Picazo A."/>
            <person name="Camacho A."/>
            <person name="Rodriguez-Valera F."/>
        </authorList>
    </citation>
    <scope>NUCLEOTIDE SEQUENCE</scope>
</reference>
<dbReference type="InterPro" id="IPR011032">
    <property type="entry name" value="GroES-like_sf"/>
</dbReference>
<dbReference type="Pfam" id="PF00107">
    <property type="entry name" value="ADH_zinc_N"/>
    <property type="match status" value="1"/>
</dbReference>
<dbReference type="GO" id="GO:0016491">
    <property type="term" value="F:oxidoreductase activity"/>
    <property type="evidence" value="ECO:0007669"/>
    <property type="project" value="UniProtKB-KW"/>
</dbReference>
<keyword evidence="3" id="KW-0560">Oxidoreductase</keyword>
<evidence type="ECO:0000256" key="1">
    <source>
        <dbReference type="ARBA" id="ARBA00022723"/>
    </source>
</evidence>
<feature type="domain" description="Alcohol dehydrogenase-like N-terminal" evidence="5">
    <location>
        <begin position="27"/>
        <end position="139"/>
    </location>
</feature>
<evidence type="ECO:0000256" key="3">
    <source>
        <dbReference type="ARBA" id="ARBA00023002"/>
    </source>
</evidence>
<dbReference type="InterPro" id="IPR002328">
    <property type="entry name" value="ADH_Zn_CS"/>
</dbReference>
<feature type="domain" description="Alcohol dehydrogenase-like C-terminal" evidence="4">
    <location>
        <begin position="178"/>
        <end position="303"/>
    </location>
</feature>
<evidence type="ECO:0000259" key="5">
    <source>
        <dbReference type="Pfam" id="PF08240"/>
    </source>
</evidence>
<accession>A0A094Q0R3</accession>
<dbReference type="InterPro" id="IPR036291">
    <property type="entry name" value="NAD(P)-bd_dom_sf"/>
</dbReference>
<evidence type="ECO:0000313" key="6">
    <source>
        <dbReference type="EMBL" id="KGA17700.1"/>
    </source>
</evidence>
<evidence type="ECO:0000256" key="2">
    <source>
        <dbReference type="ARBA" id="ARBA00022833"/>
    </source>
</evidence>
<keyword evidence="2" id="KW-0862">Zinc</keyword>
<gene>
    <name evidence="6" type="ORF">GM51_9845</name>
</gene>
<dbReference type="Gene3D" id="3.40.50.720">
    <property type="entry name" value="NAD(P)-binding Rossmann-like Domain"/>
    <property type="match status" value="1"/>
</dbReference>
<sequence length="342" mass="35998">MSKTMKAAVITGIKQIEIVDVPMPVIGPRDVLLKVKSAGLCTWEQRIYTGQAKSEYPVLGGHENAGEIAAVGELVTNVKVGDRVTMGSSSCGTCRACLRGQDKGCTEHFLNFSLKGGSYGPGGFAEYKIHRSDGVFPVGDAPWDQAALAEPLSCAIHAARLLDARLGDTAVVFGAGTMGLLNLMVLKKSGLRVAVVDVNEGRLAKATSLGADVILKAGPDIRDRVKAAFLGGVDFSIAAYGSEEVNQDALDVLNNRGKICLFASAHPVTPFAVDPNLMHNRETSAVGVVSADRRDHAVATDLIATGQIDLSPIVDATFPLVEAAAAFERATSSPSYRVMLHP</sequence>
<dbReference type="GO" id="GO:0008270">
    <property type="term" value="F:zinc ion binding"/>
    <property type="evidence" value="ECO:0007669"/>
    <property type="project" value="InterPro"/>
</dbReference>
<evidence type="ECO:0008006" key="7">
    <source>
        <dbReference type="Google" id="ProtNLM"/>
    </source>
</evidence>